<dbReference type="EMBL" id="AP027268">
    <property type="protein sequence ID" value="BDW92343.1"/>
    <property type="molecule type" value="Genomic_DNA"/>
</dbReference>
<dbReference type="Proteomes" id="UP001330184">
    <property type="component" value="Chromosome"/>
</dbReference>
<sequence>MVKEELLKFCRNFVEERTARLKKQSDGLQESLSSETKSSAGDKHETGRAMVQLEQEKLAQQLQELEATRSILHKIKIDAPSGKIRLGSCVETSMAHYFIAISAGVFEQAGEKFYCISTSAPIAQLLMGKEKGDTFIFNGNTHQITKVG</sequence>
<reference evidence="2 3" key="1">
    <citation type="submission" date="2023-01" db="EMBL/GenBank/DDBJ databases">
        <title>Complete genome sequence of Muricauda aquimarina strain IFOP_LL357.</title>
        <authorList>
            <person name="Gajardo G."/>
            <person name="Ueki S."/>
            <person name="Maruyama F."/>
        </authorList>
    </citation>
    <scope>NUCLEOTIDE SEQUENCE [LARGE SCALE GENOMIC DNA]</scope>
    <source>
        <strain evidence="2 3">IFOP_LL357</strain>
    </source>
</reference>
<feature type="region of interest" description="Disordered" evidence="1">
    <location>
        <begin position="24"/>
        <end position="47"/>
    </location>
</feature>
<accession>A0AA48KMZ1</accession>
<proteinExistence type="predicted"/>
<dbReference type="RefSeq" id="WP_224836020.1">
    <property type="nucleotide sequence ID" value="NZ_AP027268.1"/>
</dbReference>
<keyword evidence="3" id="KW-1185">Reference proteome</keyword>
<gene>
    <name evidence="2" type="ORF">MACH07_11750</name>
</gene>
<evidence type="ECO:0000313" key="2">
    <source>
        <dbReference type="EMBL" id="BDW92343.1"/>
    </source>
</evidence>
<protein>
    <recommendedName>
        <fullName evidence="4">3-oxoacyl-ACP synthase</fullName>
    </recommendedName>
</protein>
<dbReference type="AlphaFoldDB" id="A0AA48KMZ1"/>
<evidence type="ECO:0000256" key="1">
    <source>
        <dbReference type="SAM" id="MobiDB-lite"/>
    </source>
</evidence>
<feature type="compositionally biased region" description="Polar residues" evidence="1">
    <location>
        <begin position="26"/>
        <end position="39"/>
    </location>
</feature>
<organism evidence="2 3">
    <name type="scientific">Flagellimonas marinaquae</name>
    <dbReference type="NCBI Taxonomy" id="254955"/>
    <lineage>
        <taxon>Bacteria</taxon>
        <taxon>Pseudomonadati</taxon>
        <taxon>Bacteroidota</taxon>
        <taxon>Flavobacteriia</taxon>
        <taxon>Flavobacteriales</taxon>
        <taxon>Flavobacteriaceae</taxon>
        <taxon>Flagellimonas</taxon>
    </lineage>
</organism>
<name>A0AA48KMZ1_9FLAO</name>
<evidence type="ECO:0008006" key="4">
    <source>
        <dbReference type="Google" id="ProtNLM"/>
    </source>
</evidence>
<evidence type="ECO:0000313" key="3">
    <source>
        <dbReference type="Proteomes" id="UP001330184"/>
    </source>
</evidence>